<comment type="caution">
    <text evidence="3">The sequence shown here is derived from an EMBL/GenBank/DDBJ whole genome shotgun (WGS) entry which is preliminary data.</text>
</comment>
<evidence type="ECO:0000313" key="3">
    <source>
        <dbReference type="EMBL" id="GBM13334.1"/>
    </source>
</evidence>
<name>A0A4Y2DBT0_ARAVE</name>
<dbReference type="Proteomes" id="UP000499080">
    <property type="component" value="Unassembled WGS sequence"/>
</dbReference>
<dbReference type="EMBL" id="BGPR01088932">
    <property type="protein sequence ID" value="GBM13298.1"/>
    <property type="molecule type" value="Genomic_DNA"/>
</dbReference>
<dbReference type="EMBL" id="BGPR01088940">
    <property type="protein sequence ID" value="GBM13334.1"/>
    <property type="molecule type" value="Genomic_DNA"/>
</dbReference>
<evidence type="ECO:0000313" key="1">
    <source>
        <dbReference type="EMBL" id="GBM13298.1"/>
    </source>
</evidence>
<protein>
    <submittedName>
        <fullName evidence="3">Uncharacterized protein</fullName>
    </submittedName>
</protein>
<reference evidence="3 4" key="1">
    <citation type="journal article" date="2019" name="Sci. Rep.">
        <title>Orb-weaving spider Araneus ventricosus genome elucidates the spidroin gene catalogue.</title>
        <authorList>
            <person name="Kono N."/>
            <person name="Nakamura H."/>
            <person name="Ohtoshi R."/>
            <person name="Moran D.A.P."/>
            <person name="Shinohara A."/>
            <person name="Yoshida Y."/>
            <person name="Fujiwara M."/>
            <person name="Mori M."/>
            <person name="Tomita M."/>
            <person name="Arakawa K."/>
        </authorList>
    </citation>
    <scope>NUCLEOTIDE SEQUENCE [LARGE SCALE GENOMIC DNA]</scope>
</reference>
<dbReference type="EMBL" id="BGPR01088933">
    <property type="protein sequence ID" value="GBM13303.1"/>
    <property type="molecule type" value="Genomic_DNA"/>
</dbReference>
<evidence type="ECO:0000313" key="4">
    <source>
        <dbReference type="Proteomes" id="UP000499080"/>
    </source>
</evidence>
<dbReference type="AlphaFoldDB" id="A0A4Y2DBT0"/>
<keyword evidence="4" id="KW-1185">Reference proteome</keyword>
<feature type="non-terminal residue" evidence="3">
    <location>
        <position position="1"/>
    </location>
</feature>
<proteinExistence type="predicted"/>
<gene>
    <name evidence="2" type="ORF">AVEN_112475_1</name>
    <name evidence="3" type="ORF">AVEN_37953_1</name>
    <name evidence="1" type="ORF">AVEN_89356_1</name>
</gene>
<evidence type="ECO:0000313" key="2">
    <source>
        <dbReference type="EMBL" id="GBM13303.1"/>
    </source>
</evidence>
<sequence>VSATFRVVIGPLTCHFTTFPPCQEDSWCKRHSTSLPWQRGEATVAQGPWPIAGNHEAAGDQDLRFSGKPIYDSEKRHRVNLMNDGMDEGLQSWLEVH</sequence>
<organism evidence="3 4">
    <name type="scientific">Araneus ventricosus</name>
    <name type="common">Orbweaver spider</name>
    <name type="synonym">Epeira ventricosa</name>
    <dbReference type="NCBI Taxonomy" id="182803"/>
    <lineage>
        <taxon>Eukaryota</taxon>
        <taxon>Metazoa</taxon>
        <taxon>Ecdysozoa</taxon>
        <taxon>Arthropoda</taxon>
        <taxon>Chelicerata</taxon>
        <taxon>Arachnida</taxon>
        <taxon>Araneae</taxon>
        <taxon>Araneomorphae</taxon>
        <taxon>Entelegynae</taxon>
        <taxon>Araneoidea</taxon>
        <taxon>Araneidae</taxon>
        <taxon>Araneus</taxon>
    </lineage>
</organism>
<accession>A0A4Y2DBT0</accession>